<dbReference type="PANTHER" id="PTHR33480:SF1">
    <property type="entry name" value="TYR RECOMBINASE DOMAIN-CONTAINING PROTEIN"/>
    <property type="match status" value="1"/>
</dbReference>
<evidence type="ECO:0000313" key="1">
    <source>
        <dbReference type="EMBL" id="KAL3395304.1"/>
    </source>
</evidence>
<keyword evidence="2" id="KW-1185">Reference proteome</keyword>
<comment type="caution">
    <text evidence="1">The sequence shown here is derived from an EMBL/GenBank/DDBJ whole genome shotgun (WGS) entry which is preliminary data.</text>
</comment>
<dbReference type="AlphaFoldDB" id="A0ABD2WQU9"/>
<evidence type="ECO:0008006" key="3">
    <source>
        <dbReference type="Google" id="ProtNLM"/>
    </source>
</evidence>
<sequence length="196" mass="22884">MAETGEKKKRQLKKHMCPYCFKDYTDLKTHVKRLHKNEPEVAEMIRLDKTTSKNFREPMRNLLFKGDIMYNTNSELNNGDLRVSRKTIYQKSADEYTTCQKCNIVVLENDFRKHRLRCTGESKQTTRNIIREGSALLPRCCSVANNALRKKIFPRISNDLVSKAIRYNELICDNGNELTSKSRGEQHTLNIITQPR</sequence>
<dbReference type="PANTHER" id="PTHR33480">
    <property type="entry name" value="SET DOMAIN-CONTAINING PROTEIN-RELATED"/>
    <property type="match status" value="1"/>
</dbReference>
<name>A0ABD2WQU9_9HYME</name>
<evidence type="ECO:0000313" key="2">
    <source>
        <dbReference type="Proteomes" id="UP001627154"/>
    </source>
</evidence>
<gene>
    <name evidence="1" type="ORF">TKK_010574</name>
</gene>
<protein>
    <recommendedName>
        <fullName evidence="3">C2H2-type domain-containing protein</fullName>
    </recommendedName>
</protein>
<proteinExistence type="predicted"/>
<dbReference type="EMBL" id="JBJJXI010000083">
    <property type="protein sequence ID" value="KAL3395304.1"/>
    <property type="molecule type" value="Genomic_DNA"/>
</dbReference>
<organism evidence="1 2">
    <name type="scientific">Trichogramma kaykai</name>
    <dbReference type="NCBI Taxonomy" id="54128"/>
    <lineage>
        <taxon>Eukaryota</taxon>
        <taxon>Metazoa</taxon>
        <taxon>Ecdysozoa</taxon>
        <taxon>Arthropoda</taxon>
        <taxon>Hexapoda</taxon>
        <taxon>Insecta</taxon>
        <taxon>Pterygota</taxon>
        <taxon>Neoptera</taxon>
        <taxon>Endopterygota</taxon>
        <taxon>Hymenoptera</taxon>
        <taxon>Apocrita</taxon>
        <taxon>Proctotrupomorpha</taxon>
        <taxon>Chalcidoidea</taxon>
        <taxon>Trichogrammatidae</taxon>
        <taxon>Trichogramma</taxon>
    </lineage>
</organism>
<reference evidence="1 2" key="1">
    <citation type="journal article" date="2024" name="bioRxiv">
        <title>A reference genome for Trichogramma kaykai: A tiny desert-dwelling parasitoid wasp with competing sex-ratio distorters.</title>
        <authorList>
            <person name="Culotta J."/>
            <person name="Lindsey A.R."/>
        </authorList>
    </citation>
    <scope>NUCLEOTIDE SEQUENCE [LARGE SCALE GENOMIC DNA]</scope>
    <source>
        <strain evidence="1 2">KSX58</strain>
    </source>
</reference>
<dbReference type="Proteomes" id="UP001627154">
    <property type="component" value="Unassembled WGS sequence"/>
</dbReference>
<accession>A0ABD2WQU9</accession>